<evidence type="ECO:0000256" key="2">
    <source>
        <dbReference type="ARBA" id="ARBA00007069"/>
    </source>
</evidence>
<sequence>MSTSTAPRSTGKAPRQPRQLRQLRQLRGPVGWWRDPWRKPRVLVAVTVGYLLWSLLPVLVAVLFSFNDGRSRTTWQGFSMRWYYGDPIRSVWHDDTLQTALMQTLKLGVVTTLITVPLGVMLAIGLDRWRGRIPSSANSMLLLSFVLPETLLAVALLMVVTTLVLPFTLGTTAQVIGLVTFQLSYPAILVRARLATIGQAMEEAAMDLGATPLQAQRRVILPMLVPAIVASAVLVFADVIDDFVLVRYLSGDAATEPMSVKVYNSARAAPTPALNALVTLTLVAAMLAVALGFLLYRYLAKRAGDQESIGSFAGET</sequence>
<keyword evidence="11" id="KW-1185">Reference proteome</keyword>
<gene>
    <name evidence="10" type="ORF">GCM10009843_20940</name>
</gene>
<comment type="caution">
    <text evidence="10">The sequence shown here is derived from an EMBL/GenBank/DDBJ whole genome shotgun (WGS) entry which is preliminary data.</text>
</comment>
<keyword evidence="5 8" id="KW-0812">Transmembrane</keyword>
<reference evidence="10 11" key="1">
    <citation type="journal article" date="2019" name="Int. J. Syst. Evol. Microbiol.">
        <title>The Global Catalogue of Microorganisms (GCM) 10K type strain sequencing project: providing services to taxonomists for standard genome sequencing and annotation.</title>
        <authorList>
            <consortium name="The Broad Institute Genomics Platform"/>
            <consortium name="The Broad Institute Genome Sequencing Center for Infectious Disease"/>
            <person name="Wu L."/>
            <person name="Ma J."/>
        </authorList>
    </citation>
    <scope>NUCLEOTIDE SEQUENCE [LARGE SCALE GENOMIC DNA]</scope>
    <source>
        <strain evidence="10 11">JCM 16021</strain>
    </source>
</reference>
<keyword evidence="3 8" id="KW-0813">Transport</keyword>
<dbReference type="PROSITE" id="PS50928">
    <property type="entry name" value="ABC_TM1"/>
    <property type="match status" value="1"/>
</dbReference>
<dbReference type="PANTHER" id="PTHR43848">
    <property type="entry name" value="PUTRESCINE TRANSPORT SYSTEM PERMEASE PROTEIN POTI"/>
    <property type="match status" value="1"/>
</dbReference>
<evidence type="ECO:0000313" key="10">
    <source>
        <dbReference type="EMBL" id="GAA2124329.1"/>
    </source>
</evidence>
<comment type="subcellular location">
    <subcellularLocation>
        <location evidence="1 8">Cell membrane</location>
        <topology evidence="1 8">Multi-pass membrane protein</topology>
    </subcellularLocation>
</comment>
<keyword evidence="6 8" id="KW-1133">Transmembrane helix</keyword>
<feature type="transmembrane region" description="Helical" evidence="8">
    <location>
        <begin position="219"/>
        <end position="240"/>
    </location>
</feature>
<evidence type="ECO:0000256" key="6">
    <source>
        <dbReference type="ARBA" id="ARBA00022989"/>
    </source>
</evidence>
<evidence type="ECO:0000256" key="1">
    <source>
        <dbReference type="ARBA" id="ARBA00004651"/>
    </source>
</evidence>
<feature type="domain" description="ABC transmembrane type-1" evidence="9">
    <location>
        <begin position="101"/>
        <end position="295"/>
    </location>
</feature>
<dbReference type="InterPro" id="IPR035906">
    <property type="entry name" value="MetI-like_sf"/>
</dbReference>
<evidence type="ECO:0000259" key="9">
    <source>
        <dbReference type="PROSITE" id="PS50928"/>
    </source>
</evidence>
<dbReference type="InterPro" id="IPR051789">
    <property type="entry name" value="Bact_Polyamine_Transport"/>
</dbReference>
<accession>A0ABN2YA55</accession>
<dbReference type="SUPFAM" id="SSF161098">
    <property type="entry name" value="MetI-like"/>
    <property type="match status" value="1"/>
</dbReference>
<evidence type="ECO:0000256" key="3">
    <source>
        <dbReference type="ARBA" id="ARBA00022448"/>
    </source>
</evidence>
<comment type="similarity">
    <text evidence="2">Belongs to the binding-protein-dependent transport system permease family. CysTW subfamily.</text>
</comment>
<organism evidence="10 11">
    <name type="scientific">Nocardioides bigeumensis</name>
    <dbReference type="NCBI Taxonomy" id="433657"/>
    <lineage>
        <taxon>Bacteria</taxon>
        <taxon>Bacillati</taxon>
        <taxon>Actinomycetota</taxon>
        <taxon>Actinomycetes</taxon>
        <taxon>Propionibacteriales</taxon>
        <taxon>Nocardioidaceae</taxon>
        <taxon>Nocardioides</taxon>
    </lineage>
</organism>
<keyword evidence="7 8" id="KW-0472">Membrane</keyword>
<dbReference type="Proteomes" id="UP001500575">
    <property type="component" value="Unassembled WGS sequence"/>
</dbReference>
<evidence type="ECO:0000256" key="5">
    <source>
        <dbReference type="ARBA" id="ARBA00022692"/>
    </source>
</evidence>
<feature type="transmembrane region" description="Helical" evidence="8">
    <location>
        <begin position="273"/>
        <end position="296"/>
    </location>
</feature>
<name>A0ABN2YA55_9ACTN</name>
<dbReference type="Pfam" id="PF00528">
    <property type="entry name" value="BPD_transp_1"/>
    <property type="match status" value="1"/>
</dbReference>
<proteinExistence type="inferred from homology"/>
<feature type="transmembrane region" description="Helical" evidence="8">
    <location>
        <begin position="141"/>
        <end position="165"/>
    </location>
</feature>
<dbReference type="InterPro" id="IPR000515">
    <property type="entry name" value="MetI-like"/>
</dbReference>
<evidence type="ECO:0000313" key="11">
    <source>
        <dbReference type="Proteomes" id="UP001500575"/>
    </source>
</evidence>
<evidence type="ECO:0000256" key="4">
    <source>
        <dbReference type="ARBA" id="ARBA00022475"/>
    </source>
</evidence>
<protein>
    <submittedName>
        <fullName evidence="10">ABC transporter permease</fullName>
    </submittedName>
</protein>
<dbReference type="CDD" id="cd06261">
    <property type="entry name" value="TM_PBP2"/>
    <property type="match status" value="1"/>
</dbReference>
<dbReference type="PANTHER" id="PTHR43848:SF2">
    <property type="entry name" value="PUTRESCINE TRANSPORT SYSTEM PERMEASE PROTEIN POTI"/>
    <property type="match status" value="1"/>
</dbReference>
<feature type="transmembrane region" description="Helical" evidence="8">
    <location>
        <begin position="42"/>
        <end position="66"/>
    </location>
</feature>
<evidence type="ECO:0000256" key="8">
    <source>
        <dbReference type="RuleBase" id="RU363032"/>
    </source>
</evidence>
<dbReference type="RefSeq" id="WP_344303652.1">
    <property type="nucleotide sequence ID" value="NZ_BAAAQQ010000011.1"/>
</dbReference>
<keyword evidence="4" id="KW-1003">Cell membrane</keyword>
<dbReference type="Gene3D" id="1.10.3720.10">
    <property type="entry name" value="MetI-like"/>
    <property type="match status" value="1"/>
</dbReference>
<evidence type="ECO:0000256" key="7">
    <source>
        <dbReference type="ARBA" id="ARBA00023136"/>
    </source>
</evidence>
<feature type="transmembrane region" description="Helical" evidence="8">
    <location>
        <begin position="171"/>
        <end position="190"/>
    </location>
</feature>
<feature type="transmembrane region" description="Helical" evidence="8">
    <location>
        <begin position="107"/>
        <end position="129"/>
    </location>
</feature>
<dbReference type="EMBL" id="BAAAQQ010000011">
    <property type="protein sequence ID" value="GAA2124329.1"/>
    <property type="molecule type" value="Genomic_DNA"/>
</dbReference>